<dbReference type="OrthoDB" id="6370831at2759"/>
<dbReference type="InterPro" id="IPR052051">
    <property type="entry name" value="TCR_complex_component"/>
</dbReference>
<evidence type="ECO:0000256" key="8">
    <source>
        <dbReference type="SAM" id="Phobius"/>
    </source>
</evidence>
<dbReference type="GeneID" id="109069109"/>
<accession>A0A9R0AXZ8</accession>
<dbReference type="GO" id="GO:0005886">
    <property type="term" value="C:plasma membrane"/>
    <property type="evidence" value="ECO:0007669"/>
    <property type="project" value="UniProtKB-SubCell"/>
</dbReference>
<keyword evidence="7" id="KW-0325">Glycoprotein</keyword>
<feature type="transmembrane region" description="Helical" evidence="8">
    <location>
        <begin position="256"/>
        <end position="278"/>
    </location>
</feature>
<dbReference type="AlphaFoldDB" id="A0A9R0AXZ8"/>
<sequence>MYVNLFIVCVLFYKPSMHYSESILQMEDVAVQVGDDVTFHCFHPKDQLNRVMWFKQTLGERPVLVASSYHWTQKSILYDDFEKSMRFRVGAGIGSFNLTIQETAQSDSATYYCAVSFSNVVYFGAGTNLVLRAGSKSNRSHILQQPHPEITLSGGNVTLLCTIQNEQESCRGDHKVYWFKHGLGKSHSGIIYTQGSCKNSSVSPTKSCVYSLSLRNIKPSDDGTYYCAVVTCKEILFGNGINLVSYDEHKGQHIKIYILIGLAALLTVSFISNILLCIKKMKGNTSQHVHATDNIVSSVQYHRTSDLNYAALKFTRQSSRQQREERQRLTEYSGLKCKNSVL</sequence>
<dbReference type="Pfam" id="PF07686">
    <property type="entry name" value="V-set"/>
    <property type="match status" value="2"/>
</dbReference>
<feature type="domain" description="Ig-like" evidence="9">
    <location>
        <begin position="140"/>
        <end position="229"/>
    </location>
</feature>
<feature type="domain" description="Ig-like" evidence="9">
    <location>
        <begin position="15"/>
        <end position="116"/>
    </location>
</feature>
<proteinExistence type="predicted"/>
<dbReference type="GO" id="GO:0002376">
    <property type="term" value="P:immune system process"/>
    <property type="evidence" value="ECO:0007669"/>
    <property type="project" value="UniProtKB-KW"/>
</dbReference>
<dbReference type="SMART" id="SM00406">
    <property type="entry name" value="IGv"/>
    <property type="match status" value="2"/>
</dbReference>
<evidence type="ECO:0000256" key="3">
    <source>
        <dbReference type="ARBA" id="ARBA00022729"/>
    </source>
</evidence>
<dbReference type="InterPro" id="IPR003599">
    <property type="entry name" value="Ig_sub"/>
</dbReference>
<keyword evidence="2" id="KW-1003">Cell membrane</keyword>
<evidence type="ECO:0000256" key="1">
    <source>
        <dbReference type="ARBA" id="ARBA00004236"/>
    </source>
</evidence>
<dbReference type="RefSeq" id="XP_042615519.1">
    <property type="nucleotide sequence ID" value="XM_042759585.1"/>
</dbReference>
<dbReference type="SMART" id="SM00409">
    <property type="entry name" value="IG"/>
    <property type="match status" value="2"/>
</dbReference>
<keyword evidence="4" id="KW-0391">Immunity</keyword>
<name>A0A9R0AXZ8_CYPCA</name>
<dbReference type="PANTHER" id="PTHR19433">
    <property type="entry name" value="T-CELL RECEPTOR ALPHA CHAIN V REGION-RELATED"/>
    <property type="match status" value="1"/>
</dbReference>
<evidence type="ECO:0000313" key="10">
    <source>
        <dbReference type="RefSeq" id="XP_042615519.1"/>
    </source>
</evidence>
<keyword evidence="8" id="KW-0812">Transmembrane</keyword>
<dbReference type="InterPro" id="IPR013106">
    <property type="entry name" value="Ig_V-set"/>
</dbReference>
<keyword evidence="3" id="KW-0732">Signal</keyword>
<evidence type="ECO:0000256" key="2">
    <source>
        <dbReference type="ARBA" id="ARBA00022475"/>
    </source>
</evidence>
<dbReference type="Proteomes" id="UP001155660">
    <property type="component" value="Chromosome A7"/>
</dbReference>
<keyword evidence="8" id="KW-1133">Transmembrane helix</keyword>
<comment type="subcellular location">
    <subcellularLocation>
        <location evidence="1">Cell membrane</location>
    </subcellularLocation>
</comment>
<evidence type="ECO:0000256" key="7">
    <source>
        <dbReference type="ARBA" id="ARBA00023180"/>
    </source>
</evidence>
<evidence type="ECO:0000256" key="6">
    <source>
        <dbReference type="ARBA" id="ARBA00023157"/>
    </source>
</evidence>
<gene>
    <name evidence="10" type="primary">LOC109069109</name>
</gene>
<keyword evidence="6" id="KW-1015">Disulfide bond</keyword>
<protein>
    <submittedName>
        <fullName evidence="10">Uncharacterized protein LOC109069109 isoform X1</fullName>
    </submittedName>
</protein>
<organism evidence="10">
    <name type="scientific">Cyprinus carpio</name>
    <name type="common">Common carp</name>
    <dbReference type="NCBI Taxonomy" id="7962"/>
    <lineage>
        <taxon>Eukaryota</taxon>
        <taxon>Metazoa</taxon>
        <taxon>Chordata</taxon>
        <taxon>Craniata</taxon>
        <taxon>Vertebrata</taxon>
        <taxon>Euteleostomi</taxon>
        <taxon>Actinopterygii</taxon>
        <taxon>Neopterygii</taxon>
        <taxon>Teleostei</taxon>
        <taxon>Ostariophysi</taxon>
        <taxon>Cypriniformes</taxon>
        <taxon>Cyprinidae</taxon>
        <taxon>Cyprininae</taxon>
        <taxon>Cyprinus</taxon>
    </lineage>
</organism>
<dbReference type="PROSITE" id="PS50835">
    <property type="entry name" value="IG_LIKE"/>
    <property type="match status" value="2"/>
</dbReference>
<dbReference type="PANTHER" id="PTHR19433:SF133">
    <property type="entry name" value="IMMUNE-TYPE RECEPTOR 5 PRECURSOR-RELATED"/>
    <property type="match status" value="1"/>
</dbReference>
<reference evidence="10" key="1">
    <citation type="submission" date="2025-08" db="UniProtKB">
        <authorList>
            <consortium name="RefSeq"/>
        </authorList>
    </citation>
    <scope>IDENTIFICATION</scope>
    <source>
        <tissue evidence="10">Muscle</tissue>
    </source>
</reference>
<evidence type="ECO:0000256" key="4">
    <source>
        <dbReference type="ARBA" id="ARBA00022859"/>
    </source>
</evidence>
<dbReference type="GO" id="GO:0009617">
    <property type="term" value="P:response to bacterium"/>
    <property type="evidence" value="ECO:0007669"/>
    <property type="project" value="TreeGrafter"/>
</dbReference>
<keyword evidence="5 8" id="KW-0472">Membrane</keyword>
<evidence type="ECO:0000256" key="5">
    <source>
        <dbReference type="ARBA" id="ARBA00023136"/>
    </source>
</evidence>
<evidence type="ECO:0000259" key="9">
    <source>
        <dbReference type="PROSITE" id="PS50835"/>
    </source>
</evidence>
<dbReference type="InterPro" id="IPR007110">
    <property type="entry name" value="Ig-like_dom"/>
</dbReference>